<accession>A0A484HDI4</accession>
<organism evidence="5">
    <name type="scientific">uncultured Desulfobacteraceae bacterium</name>
    <dbReference type="NCBI Taxonomy" id="218296"/>
    <lineage>
        <taxon>Bacteria</taxon>
        <taxon>Pseudomonadati</taxon>
        <taxon>Thermodesulfobacteriota</taxon>
        <taxon>Desulfobacteria</taxon>
        <taxon>Desulfobacterales</taxon>
        <taxon>Desulfobacteraceae</taxon>
        <taxon>environmental samples</taxon>
    </lineage>
</organism>
<feature type="chain" id="PRO_5019753190" evidence="4">
    <location>
        <begin position="35"/>
        <end position="327"/>
    </location>
</feature>
<comment type="similarity">
    <text evidence="1">Belongs to the bacterial solute-binding protein 9 family.</text>
</comment>
<keyword evidence="2" id="KW-0813">Transport</keyword>
<dbReference type="PANTHER" id="PTHR42953:SF3">
    <property type="entry name" value="HIGH-AFFINITY ZINC UPTAKE SYSTEM PROTEIN ZNUA"/>
    <property type="match status" value="1"/>
</dbReference>
<dbReference type="PANTHER" id="PTHR42953">
    <property type="entry name" value="HIGH-AFFINITY ZINC UPTAKE SYSTEM PROTEIN ZNUA-RELATED"/>
    <property type="match status" value="1"/>
</dbReference>
<evidence type="ECO:0000256" key="1">
    <source>
        <dbReference type="ARBA" id="ARBA00011028"/>
    </source>
</evidence>
<protein>
    <submittedName>
        <fullName evidence="5">Cation ABC transporter substrate-binding protein</fullName>
    </submittedName>
</protein>
<dbReference type="SUPFAM" id="SSF53807">
    <property type="entry name" value="Helical backbone' metal receptor"/>
    <property type="match status" value="1"/>
</dbReference>
<evidence type="ECO:0000256" key="2">
    <source>
        <dbReference type="ARBA" id="ARBA00022448"/>
    </source>
</evidence>
<reference evidence="5" key="1">
    <citation type="submission" date="2019-01" db="EMBL/GenBank/DDBJ databases">
        <authorList>
            <consortium name="Genoscope - CEA"/>
            <person name="William W."/>
        </authorList>
    </citation>
    <scope>NUCLEOTIDE SEQUENCE</scope>
    <source>
        <strain evidence="5">CR-1</strain>
    </source>
</reference>
<dbReference type="Gene3D" id="3.40.50.1980">
    <property type="entry name" value="Nitrogenase molybdenum iron protein domain"/>
    <property type="match status" value="2"/>
</dbReference>
<dbReference type="Pfam" id="PF01297">
    <property type="entry name" value="ZnuA"/>
    <property type="match status" value="1"/>
</dbReference>
<name>A0A484HDI4_9BACT</name>
<dbReference type="GO" id="GO:0046872">
    <property type="term" value="F:metal ion binding"/>
    <property type="evidence" value="ECO:0007669"/>
    <property type="project" value="InterPro"/>
</dbReference>
<dbReference type="InterPro" id="IPR050492">
    <property type="entry name" value="Bact_metal-bind_prot9"/>
</dbReference>
<gene>
    <name evidence="5" type="ORF">EPICR_150042</name>
</gene>
<evidence type="ECO:0000256" key="4">
    <source>
        <dbReference type="SAM" id="SignalP"/>
    </source>
</evidence>
<dbReference type="GO" id="GO:0030001">
    <property type="term" value="P:metal ion transport"/>
    <property type="evidence" value="ECO:0007669"/>
    <property type="project" value="InterPro"/>
</dbReference>
<dbReference type="AlphaFoldDB" id="A0A484HDI4"/>
<sequence>MSVLRKARAPGMARPFSRVFLPAARVFMAASAMAGLCLFPSPDEARSGTGSEKPVVFVSVAPQRYFVRRIAADTLDVRIMAPPGASPATYEPRPRQMAALSKAKIYFAIGVPFEKIWLKKIAASNPDMRIVDTSAGVEKKPMDVFHDHHHGHDHESGAPGVLMDPHIWTSPPLVAKQARHILAALGEMDPGRRPFYEKNAAAFIKRLEELDADFRKIFKKSTGMGFMVFHPSWGYFARAYGLRQIPVEVEGKEPKAPQLKQLILKAGRMGVKVIFAQPQFSSKSAERVAREIGARVVFADPLAENWFQNMRETAAKFQQAAREESPK</sequence>
<dbReference type="InterPro" id="IPR006127">
    <property type="entry name" value="ZnuA-like"/>
</dbReference>
<feature type="signal peptide" evidence="4">
    <location>
        <begin position="1"/>
        <end position="34"/>
    </location>
</feature>
<keyword evidence="3 4" id="KW-0732">Signal</keyword>
<evidence type="ECO:0000313" key="5">
    <source>
        <dbReference type="EMBL" id="VEN73325.1"/>
    </source>
</evidence>
<dbReference type="EMBL" id="CAACVI010000007">
    <property type="protein sequence ID" value="VEN73325.1"/>
    <property type="molecule type" value="Genomic_DNA"/>
</dbReference>
<evidence type="ECO:0000256" key="3">
    <source>
        <dbReference type="ARBA" id="ARBA00022729"/>
    </source>
</evidence>
<proteinExistence type="inferred from homology"/>